<dbReference type="InterPro" id="IPR050706">
    <property type="entry name" value="Cyclic-di-GMP_PDE-like"/>
</dbReference>
<dbReference type="Pfam" id="PF00990">
    <property type="entry name" value="GGDEF"/>
    <property type="match status" value="1"/>
</dbReference>
<dbReference type="NCBIfam" id="TIGR00254">
    <property type="entry name" value="GGDEF"/>
    <property type="match status" value="1"/>
</dbReference>
<proteinExistence type="predicted"/>
<dbReference type="Gene3D" id="3.20.20.450">
    <property type="entry name" value="EAL domain"/>
    <property type="match status" value="1"/>
</dbReference>
<dbReference type="SUPFAM" id="SSF55073">
    <property type="entry name" value="Nucleotide cyclase"/>
    <property type="match status" value="1"/>
</dbReference>
<evidence type="ECO:0000259" key="3">
    <source>
        <dbReference type="PROSITE" id="PS50887"/>
    </source>
</evidence>
<dbReference type="InterPro" id="IPR029787">
    <property type="entry name" value="Nucleotide_cyclase"/>
</dbReference>
<evidence type="ECO:0000256" key="1">
    <source>
        <dbReference type="SAM" id="Phobius"/>
    </source>
</evidence>
<reference evidence="5" key="1">
    <citation type="journal article" date="2019" name="Int. J. Syst. Evol. Microbiol.">
        <title>The Global Catalogue of Microorganisms (GCM) 10K type strain sequencing project: providing services to taxonomists for standard genome sequencing and annotation.</title>
        <authorList>
            <consortium name="The Broad Institute Genomics Platform"/>
            <consortium name="The Broad Institute Genome Sequencing Center for Infectious Disease"/>
            <person name="Wu L."/>
            <person name="Ma J."/>
        </authorList>
    </citation>
    <scope>NUCLEOTIDE SEQUENCE [LARGE SCALE GENOMIC DNA]</scope>
    <source>
        <strain evidence="5">KACC 12597</strain>
    </source>
</reference>
<dbReference type="Gene3D" id="3.30.70.270">
    <property type="match status" value="1"/>
</dbReference>
<keyword evidence="1" id="KW-1133">Transmembrane helix</keyword>
<gene>
    <name evidence="4" type="ORF">ACFSJC_09075</name>
</gene>
<dbReference type="SUPFAM" id="SSF141868">
    <property type="entry name" value="EAL domain-like"/>
    <property type="match status" value="1"/>
</dbReference>
<dbReference type="CDD" id="cd01948">
    <property type="entry name" value="EAL"/>
    <property type="match status" value="1"/>
</dbReference>
<feature type="domain" description="GGDEF" evidence="3">
    <location>
        <begin position="146"/>
        <end position="278"/>
    </location>
</feature>
<dbReference type="PROSITE" id="PS50883">
    <property type="entry name" value="EAL"/>
    <property type="match status" value="1"/>
</dbReference>
<keyword evidence="5" id="KW-1185">Reference proteome</keyword>
<feature type="transmembrane region" description="Helical" evidence="1">
    <location>
        <begin position="66"/>
        <end position="87"/>
    </location>
</feature>
<dbReference type="InterPro" id="IPR001633">
    <property type="entry name" value="EAL_dom"/>
</dbReference>
<evidence type="ECO:0000313" key="5">
    <source>
        <dbReference type="Proteomes" id="UP001597337"/>
    </source>
</evidence>
<evidence type="ECO:0000259" key="2">
    <source>
        <dbReference type="PROSITE" id="PS50883"/>
    </source>
</evidence>
<dbReference type="InterPro" id="IPR043128">
    <property type="entry name" value="Rev_trsase/Diguanyl_cyclase"/>
</dbReference>
<dbReference type="CDD" id="cd01949">
    <property type="entry name" value="GGDEF"/>
    <property type="match status" value="1"/>
</dbReference>
<dbReference type="PANTHER" id="PTHR33121:SF71">
    <property type="entry name" value="OXYGEN SENSOR PROTEIN DOSP"/>
    <property type="match status" value="1"/>
</dbReference>
<keyword evidence="1" id="KW-0472">Membrane</keyword>
<dbReference type="SMART" id="SM00267">
    <property type="entry name" value="GGDEF"/>
    <property type="match status" value="1"/>
</dbReference>
<keyword evidence="1" id="KW-0812">Transmembrane</keyword>
<evidence type="ECO:0000313" key="4">
    <source>
        <dbReference type="EMBL" id="MFD2111989.1"/>
    </source>
</evidence>
<dbReference type="SMART" id="SM00052">
    <property type="entry name" value="EAL"/>
    <property type="match status" value="1"/>
</dbReference>
<name>A0ABW4Y8I3_9GAMM</name>
<dbReference type="EMBL" id="JBHUHX010000016">
    <property type="protein sequence ID" value="MFD2111989.1"/>
    <property type="molecule type" value="Genomic_DNA"/>
</dbReference>
<dbReference type="Pfam" id="PF00563">
    <property type="entry name" value="EAL"/>
    <property type="match status" value="1"/>
</dbReference>
<dbReference type="PROSITE" id="PS50887">
    <property type="entry name" value="GGDEF"/>
    <property type="match status" value="1"/>
</dbReference>
<dbReference type="RefSeq" id="WP_386025875.1">
    <property type="nucleotide sequence ID" value="NZ_JBHUHX010000016.1"/>
</dbReference>
<dbReference type="InterPro" id="IPR000160">
    <property type="entry name" value="GGDEF_dom"/>
</dbReference>
<sequence>MDASPIQDTRINLRVLHERASRASLQGILIAIVAVILATLAVCYVSERGISLEGLINAQRTNFALWVLDLMPFVFAYVGQYVTFTLAREANSLVRKQTRELRDRADDLQKQATFAATHDHVTELPNRALFSDRIDRAIRVCPDQGARFGVLFLAIENLNDVQDTLGAASSDLLLRQIATRLTGWIKPQDSLARLESHVFGLMIQDVVDHDSAEKAAHGLQKAMDPPFQAGDIKISMHTSIGIVIVPEHGEDQDLLLQRAGVATYMGSRAYNGFAIYSPTQDDESPRRLTLMGELRQAIDRGQFMLYHQPKIDIASGRVIGSEALIRWYHGRDGFIPPEEFVGLAERTRMIRPLTLWVLEHAFNDCAGLHRLGFDWTVSINLSARDLHDPEFPDLVAGMMARTGIQPDWVMLEITESSIMADPVRVLNVLERIHSMGFHFSIDDFGTGYSSLAYLKKLPVSELKIDKSFVMDMPRSESDGVIVRATVELGHNLGLKVTAEGVEDAESLRILRSIGCDTAQGYYFSKPRPLNEILAWQQSGLWKASRDSLSEADLRAS</sequence>
<accession>A0ABW4Y8I3</accession>
<organism evidence="4 5">
    <name type="scientific">Thiorhodococcus fuscus</name>
    <dbReference type="NCBI Taxonomy" id="527200"/>
    <lineage>
        <taxon>Bacteria</taxon>
        <taxon>Pseudomonadati</taxon>
        <taxon>Pseudomonadota</taxon>
        <taxon>Gammaproteobacteria</taxon>
        <taxon>Chromatiales</taxon>
        <taxon>Chromatiaceae</taxon>
        <taxon>Thiorhodococcus</taxon>
    </lineage>
</organism>
<feature type="transmembrane region" description="Helical" evidence="1">
    <location>
        <begin position="23"/>
        <end position="45"/>
    </location>
</feature>
<dbReference type="PANTHER" id="PTHR33121">
    <property type="entry name" value="CYCLIC DI-GMP PHOSPHODIESTERASE PDEF"/>
    <property type="match status" value="1"/>
</dbReference>
<protein>
    <submittedName>
        <fullName evidence="4">Bifunctional diguanylate cyclase/phosphodiesterase</fullName>
    </submittedName>
</protein>
<dbReference type="Proteomes" id="UP001597337">
    <property type="component" value="Unassembled WGS sequence"/>
</dbReference>
<dbReference type="InterPro" id="IPR035919">
    <property type="entry name" value="EAL_sf"/>
</dbReference>
<feature type="domain" description="EAL" evidence="2">
    <location>
        <begin position="287"/>
        <end position="540"/>
    </location>
</feature>
<comment type="caution">
    <text evidence="4">The sequence shown here is derived from an EMBL/GenBank/DDBJ whole genome shotgun (WGS) entry which is preliminary data.</text>
</comment>